<dbReference type="GO" id="GO:0005886">
    <property type="term" value="C:plasma membrane"/>
    <property type="evidence" value="ECO:0007669"/>
    <property type="project" value="UniProtKB-ARBA"/>
</dbReference>
<dbReference type="SUPFAM" id="SSF49899">
    <property type="entry name" value="Concanavalin A-like lectins/glucanases"/>
    <property type="match status" value="2"/>
</dbReference>
<dbReference type="Pfam" id="PF00629">
    <property type="entry name" value="MAM"/>
    <property type="match status" value="2"/>
</dbReference>
<evidence type="ECO:0000259" key="7">
    <source>
        <dbReference type="PROSITE" id="PS50026"/>
    </source>
</evidence>
<dbReference type="CDD" id="cd06263">
    <property type="entry name" value="MAM"/>
    <property type="match status" value="1"/>
</dbReference>
<evidence type="ECO:0000256" key="2">
    <source>
        <dbReference type="ARBA" id="ARBA00022729"/>
    </source>
</evidence>
<dbReference type="PROSITE" id="PS01186">
    <property type="entry name" value="EGF_2"/>
    <property type="match status" value="2"/>
</dbReference>
<organism evidence="9 10">
    <name type="scientific">Mizuhopecten yessoensis</name>
    <name type="common">Japanese scallop</name>
    <name type="synonym">Patinopecten yessoensis</name>
    <dbReference type="NCBI Taxonomy" id="6573"/>
    <lineage>
        <taxon>Eukaryota</taxon>
        <taxon>Metazoa</taxon>
        <taxon>Spiralia</taxon>
        <taxon>Lophotrochozoa</taxon>
        <taxon>Mollusca</taxon>
        <taxon>Bivalvia</taxon>
        <taxon>Autobranchia</taxon>
        <taxon>Pteriomorphia</taxon>
        <taxon>Pectinida</taxon>
        <taxon>Pectinoidea</taxon>
        <taxon>Pectinidae</taxon>
        <taxon>Mizuhopecten</taxon>
    </lineage>
</organism>
<sequence>MFKLEIILSQRYHSTDEDRCVSFYYQVNRRQFYLDVYVLPEGSNTYERVWELPGPVQKDTWLFAEVDVSEKEIAIAGWIGRRRSRVSVDNIKVSLGTCASLSMCNSNTCANGGTCTGTSQSFTCTCAAGYQGTTCTDIDPCTPNPCENGGTCVPESDGSSSCICAAGFSGSLCDTEDPEIMACSFEDGEQTCSLTQVNYDYFNWIINTNSTSIPSSAPISAYDGDKYMYIDTAGKDVGTYGMLVAHDLPDEVKCLTFNYHMKGAHHYLQIYTADNYTFELQWQKSGDQGNDWNSATFRIRSRFIEVYFVGVVGSYAADLIAIDNVRILRGDCS</sequence>
<dbReference type="EMBL" id="NEDP02004041">
    <property type="protein sequence ID" value="OWF47028.1"/>
    <property type="molecule type" value="Genomic_DNA"/>
</dbReference>
<dbReference type="FunFam" id="2.10.25.10:FF:000230">
    <property type="entry name" value="Delta-like protein"/>
    <property type="match status" value="1"/>
</dbReference>
<dbReference type="OrthoDB" id="6066851at2759"/>
<evidence type="ECO:0000256" key="5">
    <source>
        <dbReference type="ARBA" id="ARBA00023180"/>
    </source>
</evidence>
<reference evidence="9 10" key="1">
    <citation type="journal article" date="2017" name="Nat. Ecol. Evol.">
        <title>Scallop genome provides insights into evolution of bilaterian karyotype and development.</title>
        <authorList>
            <person name="Wang S."/>
            <person name="Zhang J."/>
            <person name="Jiao W."/>
            <person name="Li J."/>
            <person name="Xun X."/>
            <person name="Sun Y."/>
            <person name="Guo X."/>
            <person name="Huan P."/>
            <person name="Dong B."/>
            <person name="Zhang L."/>
            <person name="Hu X."/>
            <person name="Sun X."/>
            <person name="Wang J."/>
            <person name="Zhao C."/>
            <person name="Wang Y."/>
            <person name="Wang D."/>
            <person name="Huang X."/>
            <person name="Wang R."/>
            <person name="Lv J."/>
            <person name="Li Y."/>
            <person name="Zhang Z."/>
            <person name="Liu B."/>
            <person name="Lu W."/>
            <person name="Hui Y."/>
            <person name="Liang J."/>
            <person name="Zhou Z."/>
            <person name="Hou R."/>
            <person name="Li X."/>
            <person name="Liu Y."/>
            <person name="Li H."/>
            <person name="Ning X."/>
            <person name="Lin Y."/>
            <person name="Zhao L."/>
            <person name="Xing Q."/>
            <person name="Dou J."/>
            <person name="Li Y."/>
            <person name="Mao J."/>
            <person name="Guo H."/>
            <person name="Dou H."/>
            <person name="Li T."/>
            <person name="Mu C."/>
            <person name="Jiang W."/>
            <person name="Fu Q."/>
            <person name="Fu X."/>
            <person name="Miao Y."/>
            <person name="Liu J."/>
            <person name="Yu Q."/>
            <person name="Li R."/>
            <person name="Liao H."/>
            <person name="Li X."/>
            <person name="Kong Y."/>
            <person name="Jiang Z."/>
            <person name="Chourrout D."/>
            <person name="Li R."/>
            <person name="Bao Z."/>
        </authorList>
    </citation>
    <scope>NUCLEOTIDE SEQUENCE [LARGE SCALE GENOMIC DNA]</scope>
    <source>
        <strain evidence="9 10">PY_sf001</strain>
    </source>
</reference>
<gene>
    <name evidence="9" type="ORF">KP79_PYT01355</name>
</gene>
<protein>
    <submittedName>
        <fullName evidence="9">Versican core protein</fullName>
    </submittedName>
</protein>
<dbReference type="GO" id="GO:0000902">
    <property type="term" value="P:cell morphogenesis"/>
    <property type="evidence" value="ECO:0007669"/>
    <property type="project" value="UniProtKB-ARBA"/>
</dbReference>
<feature type="domain" description="EGF-like" evidence="7">
    <location>
        <begin position="100"/>
        <end position="136"/>
    </location>
</feature>
<dbReference type="FunFam" id="2.10.25.10:FF:000066">
    <property type="entry name" value="FAT atypical cadherin 4"/>
    <property type="match status" value="1"/>
</dbReference>
<dbReference type="PROSITE" id="PS00022">
    <property type="entry name" value="EGF_1"/>
    <property type="match status" value="2"/>
</dbReference>
<keyword evidence="1 6" id="KW-0245">EGF-like domain</keyword>
<evidence type="ECO:0000256" key="1">
    <source>
        <dbReference type="ARBA" id="ARBA00022536"/>
    </source>
</evidence>
<feature type="domain" description="MAM" evidence="8">
    <location>
        <begin position="181"/>
        <end position="333"/>
    </location>
</feature>
<dbReference type="SMART" id="SM00179">
    <property type="entry name" value="EGF_CA"/>
    <property type="match status" value="2"/>
</dbReference>
<dbReference type="SMART" id="SM00137">
    <property type="entry name" value="MAM"/>
    <property type="match status" value="1"/>
</dbReference>
<comment type="caution">
    <text evidence="6">Lacks conserved residue(s) required for the propagation of feature annotation.</text>
</comment>
<keyword evidence="10" id="KW-1185">Reference proteome</keyword>
<dbReference type="AlphaFoldDB" id="A0A210QEB9"/>
<feature type="disulfide bond" evidence="6">
    <location>
        <begin position="126"/>
        <end position="135"/>
    </location>
</feature>
<dbReference type="GO" id="GO:0042063">
    <property type="term" value="P:gliogenesis"/>
    <property type="evidence" value="ECO:0007669"/>
    <property type="project" value="UniProtKB-ARBA"/>
</dbReference>
<dbReference type="PANTHER" id="PTHR23282:SF101">
    <property type="entry name" value="MAM DOMAIN-CONTAINING PROTEIN"/>
    <property type="match status" value="1"/>
</dbReference>
<dbReference type="GO" id="GO:0005509">
    <property type="term" value="F:calcium ion binding"/>
    <property type="evidence" value="ECO:0007669"/>
    <property type="project" value="InterPro"/>
</dbReference>
<dbReference type="PANTHER" id="PTHR23282">
    <property type="entry name" value="APICAL ENDOSOMAL GLYCOPROTEIN PRECURSOR"/>
    <property type="match status" value="1"/>
</dbReference>
<evidence type="ECO:0000256" key="3">
    <source>
        <dbReference type="ARBA" id="ARBA00022737"/>
    </source>
</evidence>
<dbReference type="CDD" id="cd00054">
    <property type="entry name" value="EGF_CA"/>
    <property type="match status" value="2"/>
</dbReference>
<accession>A0A210QEB9</accession>
<name>A0A210QEB9_MIZYE</name>
<feature type="domain" description="EGF-like" evidence="7">
    <location>
        <begin position="137"/>
        <end position="174"/>
    </location>
</feature>
<proteinExistence type="predicted"/>
<keyword evidence="2" id="KW-0732">Signal</keyword>
<dbReference type="Pfam" id="PF00008">
    <property type="entry name" value="EGF"/>
    <property type="match status" value="2"/>
</dbReference>
<dbReference type="PROSITE" id="PS50026">
    <property type="entry name" value="EGF_3"/>
    <property type="match status" value="2"/>
</dbReference>
<dbReference type="InterPro" id="IPR051560">
    <property type="entry name" value="MAM_domain-containing"/>
</dbReference>
<evidence type="ECO:0000256" key="4">
    <source>
        <dbReference type="ARBA" id="ARBA00023157"/>
    </source>
</evidence>
<dbReference type="InterPro" id="IPR000998">
    <property type="entry name" value="MAM_dom"/>
</dbReference>
<evidence type="ECO:0000313" key="10">
    <source>
        <dbReference type="Proteomes" id="UP000242188"/>
    </source>
</evidence>
<feature type="disulfide bond" evidence="6">
    <location>
        <begin position="164"/>
        <end position="173"/>
    </location>
</feature>
<dbReference type="Gene3D" id="2.60.120.200">
    <property type="match status" value="2"/>
</dbReference>
<dbReference type="GO" id="GO:0048666">
    <property type="term" value="P:neuron development"/>
    <property type="evidence" value="ECO:0007669"/>
    <property type="project" value="UniProtKB-ARBA"/>
</dbReference>
<evidence type="ECO:0000256" key="6">
    <source>
        <dbReference type="PROSITE-ProRule" id="PRU00076"/>
    </source>
</evidence>
<dbReference type="PROSITE" id="PS50060">
    <property type="entry name" value="MAM_2"/>
    <property type="match status" value="1"/>
</dbReference>
<dbReference type="InterPro" id="IPR000742">
    <property type="entry name" value="EGF"/>
</dbReference>
<comment type="caution">
    <text evidence="9">The sequence shown here is derived from an EMBL/GenBank/DDBJ whole genome shotgun (WGS) entry which is preliminary data.</text>
</comment>
<dbReference type="SMART" id="SM00181">
    <property type="entry name" value="EGF"/>
    <property type="match status" value="2"/>
</dbReference>
<dbReference type="Proteomes" id="UP000242188">
    <property type="component" value="Unassembled WGS sequence"/>
</dbReference>
<dbReference type="SUPFAM" id="SSF57196">
    <property type="entry name" value="EGF/Laminin"/>
    <property type="match status" value="2"/>
</dbReference>
<keyword evidence="5" id="KW-0325">Glycoprotein</keyword>
<evidence type="ECO:0000313" key="9">
    <source>
        <dbReference type="EMBL" id="OWF47028.1"/>
    </source>
</evidence>
<dbReference type="Gene3D" id="2.10.25.10">
    <property type="entry name" value="Laminin"/>
    <property type="match status" value="2"/>
</dbReference>
<dbReference type="InterPro" id="IPR001881">
    <property type="entry name" value="EGF-like_Ca-bd_dom"/>
</dbReference>
<keyword evidence="3" id="KW-0677">Repeat</keyword>
<keyword evidence="4 6" id="KW-1015">Disulfide bond</keyword>
<evidence type="ECO:0000259" key="8">
    <source>
        <dbReference type="PROSITE" id="PS50060"/>
    </source>
</evidence>
<dbReference type="InterPro" id="IPR013320">
    <property type="entry name" value="ConA-like_dom_sf"/>
</dbReference>